<sequence length="494" mass="55116">MADSGDSSSPSPSSRPRTLVLCFDGTANEYDSDARSSSLLLFYLIQNTNVVKLFALLKKDTDDQLLYYQAGVGTYFNPGVVSPVFEWCAKILDEAFAWYASRCFGYQAVLTLLDRYLNQHVMDGYTFLMQNYHPGDKICIFGFSRGAYTARALGGFLHKVGLLPKDNQAQVPFAYKMYQRTDAEGEQLCAGFKQTYCQSVTIDFMGVWDTVASVGVIMGKTLPFTNSNNSIKTFRHALSLDEHRAKFRPTTYHRPAPSESAAKLDPEHASSPVVPNLPNESDSSSSEGETAPMTVTEKKKNKKRWGLFGRRSSKKVKKANKILIPVNGDPGNSDPDDVLEVWFAGCHSDVGGGAVPNTTTDSLADIPLRWMVREALNASCALQFDPDALTRANINLDLEPSQAELELDLADAVEPLHDELKLDPLWWLLEIVPLSYSWQDAQGVWHREWSIHLGRGRKIVDPQPNFHATVQKRMQALSYTPKAVWTKGTEVYVH</sequence>
<organism evidence="3 4">
    <name type="scientific">Gymnopilus dilepis</name>
    <dbReference type="NCBI Taxonomy" id="231916"/>
    <lineage>
        <taxon>Eukaryota</taxon>
        <taxon>Fungi</taxon>
        <taxon>Dikarya</taxon>
        <taxon>Basidiomycota</taxon>
        <taxon>Agaricomycotina</taxon>
        <taxon>Agaricomycetes</taxon>
        <taxon>Agaricomycetidae</taxon>
        <taxon>Agaricales</taxon>
        <taxon>Agaricineae</taxon>
        <taxon>Hymenogastraceae</taxon>
        <taxon>Gymnopilus</taxon>
    </lineage>
</organism>
<reference evidence="3 4" key="1">
    <citation type="journal article" date="2018" name="Evol. Lett.">
        <title>Horizontal gene cluster transfer increased hallucinogenic mushroom diversity.</title>
        <authorList>
            <person name="Reynolds H.T."/>
            <person name="Vijayakumar V."/>
            <person name="Gluck-Thaler E."/>
            <person name="Korotkin H.B."/>
            <person name="Matheny P.B."/>
            <person name="Slot J.C."/>
        </authorList>
    </citation>
    <scope>NUCLEOTIDE SEQUENCE [LARGE SCALE GENOMIC DNA]</scope>
    <source>
        <strain evidence="3 4">SRW20</strain>
    </source>
</reference>
<evidence type="ECO:0000256" key="1">
    <source>
        <dbReference type="SAM" id="MobiDB-lite"/>
    </source>
</evidence>
<comment type="caution">
    <text evidence="3">The sequence shown here is derived from an EMBL/GenBank/DDBJ whole genome shotgun (WGS) entry which is preliminary data.</text>
</comment>
<dbReference type="InParanoid" id="A0A409W355"/>
<feature type="compositionally biased region" description="Polar residues" evidence="1">
    <location>
        <begin position="278"/>
        <end position="288"/>
    </location>
</feature>
<dbReference type="Proteomes" id="UP000284706">
    <property type="component" value="Unassembled WGS sequence"/>
</dbReference>
<protein>
    <recommendedName>
        <fullName evidence="2">T6SS Phospholipase effector Tle1-like catalytic domain-containing protein</fullName>
    </recommendedName>
</protein>
<name>A0A409W355_9AGAR</name>
<evidence type="ECO:0000259" key="2">
    <source>
        <dbReference type="Pfam" id="PF09994"/>
    </source>
</evidence>
<evidence type="ECO:0000313" key="4">
    <source>
        <dbReference type="Proteomes" id="UP000284706"/>
    </source>
</evidence>
<feature type="domain" description="T6SS Phospholipase effector Tle1-like catalytic" evidence="2">
    <location>
        <begin position="17"/>
        <end position="374"/>
    </location>
</feature>
<keyword evidence="4" id="KW-1185">Reference proteome</keyword>
<dbReference type="STRING" id="231916.A0A409W355"/>
<dbReference type="OrthoDB" id="3162439at2759"/>
<gene>
    <name evidence="3" type="ORF">CVT26_014534</name>
</gene>
<dbReference type="AlphaFoldDB" id="A0A409W355"/>
<dbReference type="InterPro" id="IPR018712">
    <property type="entry name" value="Tle1-like_cat"/>
</dbReference>
<feature type="region of interest" description="Disordered" evidence="1">
    <location>
        <begin position="249"/>
        <end position="304"/>
    </location>
</feature>
<dbReference type="Pfam" id="PF09994">
    <property type="entry name" value="T6SS_Tle1-like_cat"/>
    <property type="match status" value="1"/>
</dbReference>
<dbReference type="PANTHER" id="PTHR33840">
    <property type="match status" value="1"/>
</dbReference>
<proteinExistence type="predicted"/>
<dbReference type="PANTHER" id="PTHR33840:SF2">
    <property type="entry name" value="TLE1 PHOSPHOLIPASE DOMAIN-CONTAINING PROTEIN"/>
    <property type="match status" value="1"/>
</dbReference>
<accession>A0A409W355</accession>
<evidence type="ECO:0000313" key="3">
    <source>
        <dbReference type="EMBL" id="PPQ72960.1"/>
    </source>
</evidence>
<dbReference type="EMBL" id="NHYE01005431">
    <property type="protein sequence ID" value="PPQ72960.1"/>
    <property type="molecule type" value="Genomic_DNA"/>
</dbReference>